<reference evidence="4" key="1">
    <citation type="submission" date="2025-08" db="UniProtKB">
        <authorList>
            <consortium name="RefSeq"/>
        </authorList>
    </citation>
    <scope>IDENTIFICATION</scope>
    <source>
        <tissue evidence="4">Gonads</tissue>
    </source>
</reference>
<dbReference type="InParanoid" id="A0A1S3HKE6"/>
<feature type="region of interest" description="Disordered" evidence="2">
    <location>
        <begin position="945"/>
        <end position="972"/>
    </location>
</feature>
<feature type="compositionally biased region" description="Basic and acidic residues" evidence="2">
    <location>
        <begin position="1179"/>
        <end position="1189"/>
    </location>
</feature>
<feature type="compositionally biased region" description="Basic residues" evidence="2">
    <location>
        <begin position="167"/>
        <end position="186"/>
    </location>
</feature>
<evidence type="ECO:0000313" key="4">
    <source>
        <dbReference type="RefSeq" id="XP_013386580.1"/>
    </source>
</evidence>
<organism evidence="3 4">
    <name type="scientific">Lingula anatina</name>
    <name type="common">Brachiopod</name>
    <name type="synonym">Lingula unguis</name>
    <dbReference type="NCBI Taxonomy" id="7574"/>
    <lineage>
        <taxon>Eukaryota</taxon>
        <taxon>Metazoa</taxon>
        <taxon>Spiralia</taxon>
        <taxon>Lophotrochozoa</taxon>
        <taxon>Brachiopoda</taxon>
        <taxon>Linguliformea</taxon>
        <taxon>Lingulata</taxon>
        <taxon>Lingulida</taxon>
        <taxon>Linguloidea</taxon>
        <taxon>Lingulidae</taxon>
        <taxon>Lingula</taxon>
    </lineage>
</organism>
<feature type="compositionally biased region" description="Basic and acidic residues" evidence="2">
    <location>
        <begin position="1136"/>
        <end position="1156"/>
    </location>
</feature>
<feature type="region of interest" description="Disordered" evidence="2">
    <location>
        <begin position="1114"/>
        <end position="1189"/>
    </location>
</feature>
<evidence type="ECO:0000313" key="3">
    <source>
        <dbReference type="Proteomes" id="UP000085678"/>
    </source>
</evidence>
<feature type="region of interest" description="Disordered" evidence="2">
    <location>
        <begin position="1054"/>
        <end position="1074"/>
    </location>
</feature>
<keyword evidence="3" id="KW-1185">Reference proteome</keyword>
<dbReference type="Proteomes" id="UP000085678">
    <property type="component" value="Unplaced"/>
</dbReference>
<dbReference type="InterPro" id="IPR003903">
    <property type="entry name" value="UIM_dom"/>
</dbReference>
<feature type="compositionally biased region" description="Polar residues" evidence="2">
    <location>
        <begin position="1061"/>
        <end position="1071"/>
    </location>
</feature>
<feature type="compositionally biased region" description="Basic and acidic residues" evidence="2">
    <location>
        <begin position="1009"/>
        <end position="1018"/>
    </location>
</feature>
<sequence>MHLKDFLEKAKGYRRQSYVHVEEKVKMPTQPLAQKEDWGAELEAKDHTASISANESRKNNTQNVLLGKHLQQYHEWVETQPKRHTEQQIRQEKWRLEREESKAHQEELDRLRAEKEAEFYKVLGNLKQKEQQKECENTAQQQQGFLTTTAYRKADFADTSQDGFGGARKKEKKEKSQLRTKGKNSHWKPLDTSYREDSNCPEDMYTYSEDHDGVWESEKKDPWQQQTASSMFVPNTNYWEERKRKQSVVNELQPKSQTEEAEMLMKALALSLQTARMEEEEAWHRYDGHGQKAELDKKKELEPGEKQQACGPAVIFHERRHISYYREDQTGEQEHFQGQSYEADINKTATEKVDFKAALVNHDSLPPFRHGLTKKLSSDEDGACAAAAWQDTDLNNAQPILMQSNYPDRSTCPENQPGVTLAADIRQPKSSHSASVYTGSYNIIEPTEDWETEIVDVQYDCGNNTAFPQNEEFKEIDELPVVQGSYDGSSNAMLEHVSLRQSTQYVNRSSPENISAPSAADYSVAPTLQNLEKQMDPLKTASPNQSDGGPAELHQKIFGHSGDLNKTRETMGSIVSDTPLEVVPDTDVSFCNSDSLSLTDIFSSDLGNVSQFKKQEGSVTDRNNNGDVQVQQKDVMNPFGDGERQQEDCQVDPNLKDETFAIKVTSDSSPCVQQNISQELKSKSELLLGEDNPSTSADVQRVLSTESGKDSNLAESQLLDSLMKTLPPLPMPWLPPVMPNMPTMPIPAMPMPSMPMPAMPMPTLMGMFPLAGVPPMFGPCLPNNFSQEFYLQHLAAAAAAQLSKYDANKVINGAEGKQQVNGESAKLENESSYTDAEDLNLDNKQSTTEITQHQPEQNLSSSVASQEEKHNISLKSQKILSAIHPEDKYMEGKSTNQETGYRNIERKLSSSNPENTPLYQFDNSLYQLNSNQNNSSLKRQLIPEVGGDSKFKKGSSKTGTSSSIDSLEDIDDLEGPLPTMIIHRKPKSAFGPERHQPAIPPQPSGSHTSTEKLNDNRMEQPSGFSRGGVWSRHGPEQNEYRFDLKQNKDMSVQLKKPTPLPNQGMTYNTKRNPMKDFVVPSSEDWENETFDVDFTQVGHTLQSANLTYSDSNRFSGESSGSKLSNITAARGTLQQRDIDSREHYGYDRRDSHPEKSHRIKTFKFSSYGSGRGFARTPVARHDASRERPW</sequence>
<accession>A0A1S3HKE6</accession>
<gene>
    <name evidence="4" type="primary">LOC106156044</name>
</gene>
<feature type="region of interest" description="Disordered" evidence="2">
    <location>
        <begin position="158"/>
        <end position="195"/>
    </location>
</feature>
<keyword evidence="1" id="KW-0175">Coiled coil</keyword>
<feature type="region of interest" description="Disordered" evidence="2">
    <location>
        <begin position="989"/>
        <end position="1035"/>
    </location>
</feature>
<dbReference type="AlphaFoldDB" id="A0A1S3HKE6"/>
<evidence type="ECO:0000256" key="1">
    <source>
        <dbReference type="SAM" id="Coils"/>
    </source>
</evidence>
<evidence type="ECO:0000256" key="2">
    <source>
        <dbReference type="SAM" id="MobiDB-lite"/>
    </source>
</evidence>
<proteinExistence type="predicted"/>
<feature type="coiled-coil region" evidence="1">
    <location>
        <begin position="82"/>
        <end position="143"/>
    </location>
</feature>
<feature type="compositionally biased region" description="Polar residues" evidence="2">
    <location>
        <begin position="1114"/>
        <end position="1135"/>
    </location>
</feature>
<dbReference type="KEGG" id="lak:106156044"/>
<protein>
    <submittedName>
        <fullName evidence="4">Uncharacterized protein LOC106156044 isoform X1</fullName>
    </submittedName>
</protein>
<dbReference type="PROSITE" id="PS50330">
    <property type="entry name" value="UIM"/>
    <property type="match status" value="1"/>
</dbReference>
<feature type="compositionally biased region" description="Polar residues" evidence="2">
    <location>
        <begin position="842"/>
        <end position="865"/>
    </location>
</feature>
<dbReference type="RefSeq" id="XP_013386580.1">
    <property type="nucleotide sequence ID" value="XM_013531126.1"/>
</dbReference>
<feature type="region of interest" description="Disordered" evidence="2">
    <location>
        <begin position="816"/>
        <end position="878"/>
    </location>
</feature>
<dbReference type="GeneID" id="106156044"/>
<name>A0A1S3HKE6_LINAN</name>
<feature type="compositionally biased region" description="Low complexity" evidence="2">
    <location>
        <begin position="956"/>
        <end position="965"/>
    </location>
</feature>